<dbReference type="GeneID" id="78461081"/>
<evidence type="ECO:0000259" key="2">
    <source>
        <dbReference type="Pfam" id="PF04264"/>
    </source>
</evidence>
<gene>
    <name evidence="3" type="ORF">ABTW24_09950</name>
    <name evidence="4" type="ORF">NCTC11429_00257</name>
</gene>
<dbReference type="Proteomes" id="UP000308196">
    <property type="component" value="Chromosome"/>
</dbReference>
<dbReference type="Gene3D" id="2.40.128.110">
    <property type="entry name" value="Lipid/polyisoprenoid-binding, YceI-like"/>
    <property type="match status" value="1"/>
</dbReference>
<dbReference type="AlphaFoldDB" id="A0A4U9U9Y4"/>
<reference evidence="4 5" key="1">
    <citation type="submission" date="2019-05" db="EMBL/GenBank/DDBJ databases">
        <authorList>
            <consortium name="Pathogen Informatics"/>
        </authorList>
    </citation>
    <scope>NUCLEOTIDE SEQUENCE [LARGE SCALE GENOMIC DNA]</scope>
    <source>
        <strain evidence="4 5">NCTC11429</strain>
    </source>
</reference>
<evidence type="ECO:0000313" key="5">
    <source>
        <dbReference type="Proteomes" id="UP000308196"/>
    </source>
</evidence>
<protein>
    <submittedName>
        <fullName evidence="4">Uncharacterized conserved protein</fullName>
    </submittedName>
    <submittedName>
        <fullName evidence="3">YceI family protein</fullName>
    </submittedName>
</protein>
<accession>A0A4U9U9Y4</accession>
<dbReference type="Pfam" id="PF04264">
    <property type="entry name" value="YceI"/>
    <property type="match status" value="1"/>
</dbReference>
<feature type="signal peptide" evidence="1">
    <location>
        <begin position="1"/>
        <end position="21"/>
    </location>
</feature>
<dbReference type="InterPro" id="IPR036761">
    <property type="entry name" value="TTHA0802/YceI-like_sf"/>
</dbReference>
<feature type="chain" id="PRO_5020521361" evidence="1">
    <location>
        <begin position="22"/>
        <end position="184"/>
    </location>
</feature>
<dbReference type="Proteomes" id="UP001566204">
    <property type="component" value="Unassembled WGS sequence"/>
</dbReference>
<proteinExistence type="predicted"/>
<evidence type="ECO:0000256" key="1">
    <source>
        <dbReference type="SAM" id="SignalP"/>
    </source>
</evidence>
<keyword evidence="6" id="KW-1185">Reference proteome</keyword>
<name>A0A4U9U9Y4_9SPHI</name>
<reference evidence="3 6" key="2">
    <citation type="submission" date="2024-06" db="EMBL/GenBank/DDBJ databases">
        <title>Soil Sphingobacterium thalpophilum.</title>
        <authorList>
            <person name="Yang J."/>
            <person name="Li J."/>
        </authorList>
    </citation>
    <scope>NUCLEOTIDE SEQUENCE [LARGE SCALE GENOMIC DNA]</scope>
    <source>
        <strain evidence="3 6">22g91tb</strain>
    </source>
</reference>
<keyword evidence="1" id="KW-0732">Signal</keyword>
<dbReference type="SUPFAM" id="SSF101874">
    <property type="entry name" value="YceI-like"/>
    <property type="match status" value="1"/>
</dbReference>
<sequence length="184" mass="20681">MKKINIYTFILLLFLKMTTFAQQTSSFIAKDADIAFFSKAPLEDIEAKSSLAVSAMNISTGDIIFRVKNTSFQFDKKLMQEHFNENYMESEKYPITEFKGKVEGAQKLTKDGSYTLNVSGTLQTHGVAKPYTTMVVFHVKDHIIKASANFQLKLADHKISIPSIVGKKIAEVVKVSVNALYKQQ</sequence>
<dbReference type="EMBL" id="LR590484">
    <property type="protein sequence ID" value="VTR28699.1"/>
    <property type="molecule type" value="Genomic_DNA"/>
</dbReference>
<evidence type="ECO:0000313" key="3">
    <source>
        <dbReference type="EMBL" id="MEZ0451917.1"/>
    </source>
</evidence>
<evidence type="ECO:0000313" key="6">
    <source>
        <dbReference type="Proteomes" id="UP001566204"/>
    </source>
</evidence>
<dbReference type="RefSeq" id="WP_028070125.1">
    <property type="nucleotide sequence ID" value="NZ_CP162525.1"/>
</dbReference>
<dbReference type="InterPro" id="IPR007372">
    <property type="entry name" value="Lipid/polyisoprenoid-bd_YceI"/>
</dbReference>
<organism evidence="4 5">
    <name type="scientific">Sphingobacterium thalpophilum</name>
    <dbReference type="NCBI Taxonomy" id="259"/>
    <lineage>
        <taxon>Bacteria</taxon>
        <taxon>Pseudomonadati</taxon>
        <taxon>Bacteroidota</taxon>
        <taxon>Sphingobacteriia</taxon>
        <taxon>Sphingobacteriales</taxon>
        <taxon>Sphingobacteriaceae</taxon>
        <taxon>Sphingobacterium</taxon>
    </lineage>
</organism>
<dbReference type="STRING" id="1123265.GCA_000686625_03352"/>
<feature type="domain" description="Lipid/polyisoprenoid-binding YceI-like" evidence="2">
    <location>
        <begin position="49"/>
        <end position="178"/>
    </location>
</feature>
<dbReference type="EMBL" id="JBEOQB010000002">
    <property type="protein sequence ID" value="MEZ0451917.1"/>
    <property type="molecule type" value="Genomic_DNA"/>
</dbReference>
<dbReference type="KEGG" id="stha:NCTC11429_00257"/>
<evidence type="ECO:0000313" key="4">
    <source>
        <dbReference type="EMBL" id="VTR28699.1"/>
    </source>
</evidence>